<reference evidence="2" key="1">
    <citation type="submission" date="2020-01" db="EMBL/GenBank/DDBJ databases">
        <authorList>
            <consortium name="DOE Joint Genome Institute"/>
            <person name="Haridas S."/>
            <person name="Albert R."/>
            <person name="Binder M."/>
            <person name="Bloem J."/>
            <person name="Labutti K."/>
            <person name="Salamov A."/>
            <person name="Andreopoulos B."/>
            <person name="Baker S.E."/>
            <person name="Barry K."/>
            <person name="Bills G."/>
            <person name="Bluhm B.H."/>
            <person name="Cannon C."/>
            <person name="Castanera R."/>
            <person name="Culley D.E."/>
            <person name="Daum C."/>
            <person name="Ezra D."/>
            <person name="Gonzalez J.B."/>
            <person name="Henrissat B."/>
            <person name="Kuo A."/>
            <person name="Liang C."/>
            <person name="Lipzen A."/>
            <person name="Lutzoni F."/>
            <person name="Magnuson J."/>
            <person name="Mondo S."/>
            <person name="Nolan M."/>
            <person name="Ohm R."/>
            <person name="Pangilinan J."/>
            <person name="Park H.-J."/>
            <person name="Ramirez L."/>
            <person name="Alfaro M."/>
            <person name="Sun H."/>
            <person name="Tritt A."/>
            <person name="Yoshinaga Y."/>
            <person name="Zwiers L.-H."/>
            <person name="Turgeon B.G."/>
            <person name="Goodwin S.B."/>
            <person name="Spatafora J.W."/>
            <person name="Crous P.W."/>
            <person name="Grigoriev I.V."/>
        </authorList>
    </citation>
    <scope>NUCLEOTIDE SEQUENCE</scope>
    <source>
        <strain evidence="2">CBS 342.82</strain>
    </source>
</reference>
<gene>
    <name evidence="2" type="ORF">K489DRAFT_180074</name>
</gene>
<keyword evidence="1" id="KW-1185">Reference proteome</keyword>
<proteinExistence type="predicted"/>
<name>A0A6J3MBV8_9PEZI</name>
<reference evidence="2" key="2">
    <citation type="submission" date="2020-04" db="EMBL/GenBank/DDBJ databases">
        <authorList>
            <consortium name="NCBI Genome Project"/>
        </authorList>
    </citation>
    <scope>NUCLEOTIDE SEQUENCE</scope>
    <source>
        <strain evidence="2">CBS 342.82</strain>
    </source>
</reference>
<reference evidence="2" key="3">
    <citation type="submission" date="2025-08" db="UniProtKB">
        <authorList>
            <consortium name="RefSeq"/>
        </authorList>
    </citation>
    <scope>IDENTIFICATION</scope>
    <source>
        <strain evidence="2">CBS 342.82</strain>
    </source>
</reference>
<evidence type="ECO:0000313" key="2">
    <source>
        <dbReference type="RefSeq" id="XP_033461363.1"/>
    </source>
</evidence>
<dbReference type="RefSeq" id="XP_033461363.1">
    <property type="nucleotide sequence ID" value="XM_033599454.1"/>
</dbReference>
<dbReference type="GeneID" id="54357253"/>
<protein>
    <submittedName>
        <fullName evidence="2">Uncharacterized protein</fullName>
    </submittedName>
</protein>
<organism evidence="2">
    <name type="scientific">Dissoconium aciculare CBS 342.82</name>
    <dbReference type="NCBI Taxonomy" id="1314786"/>
    <lineage>
        <taxon>Eukaryota</taxon>
        <taxon>Fungi</taxon>
        <taxon>Dikarya</taxon>
        <taxon>Ascomycota</taxon>
        <taxon>Pezizomycotina</taxon>
        <taxon>Dothideomycetes</taxon>
        <taxon>Dothideomycetidae</taxon>
        <taxon>Mycosphaerellales</taxon>
        <taxon>Dissoconiaceae</taxon>
        <taxon>Dissoconium</taxon>
    </lineage>
</organism>
<accession>A0A6J3MBV8</accession>
<evidence type="ECO:0000313" key="1">
    <source>
        <dbReference type="Proteomes" id="UP000504637"/>
    </source>
</evidence>
<dbReference type="AlphaFoldDB" id="A0A6J3MBV8"/>
<dbReference type="Proteomes" id="UP000504637">
    <property type="component" value="Unplaced"/>
</dbReference>
<sequence length="87" mass="9632">MRGFLFGLAHIHQVRSGPNDYTVIRFRRCTAADDDSGNPSRDMSASEGFQGYLGIRANTFGIDKRRTMADSDIVSVSERNQGTSITM</sequence>